<dbReference type="FunFam" id="3.40.50.300:FF:000527">
    <property type="entry name" value="Tyrosine-protein kinase etk"/>
    <property type="match status" value="1"/>
</dbReference>
<evidence type="ECO:0000313" key="21">
    <source>
        <dbReference type="EMBL" id="AMS06343.1"/>
    </source>
</evidence>
<feature type="domain" description="Polysaccharide chain length determinant N-terminal" evidence="19">
    <location>
        <begin position="10"/>
        <end position="96"/>
    </location>
</feature>
<name>A0AAC9AP37_9ACTN</name>
<dbReference type="Gene3D" id="3.40.50.300">
    <property type="entry name" value="P-loop containing nucleotide triphosphate hydrolases"/>
    <property type="match status" value="1"/>
</dbReference>
<dbReference type="GO" id="GO:0005524">
    <property type="term" value="F:ATP binding"/>
    <property type="evidence" value="ECO:0007669"/>
    <property type="project" value="UniProtKB-KW"/>
</dbReference>
<dbReference type="RefSeq" id="WP_062820213.1">
    <property type="nucleotide sequence ID" value="NZ_CP014352.1"/>
</dbReference>
<comment type="catalytic activity">
    <reaction evidence="16">
        <text>L-tyrosyl-[protein] + ATP = O-phospho-L-tyrosyl-[protein] + ADP + H(+)</text>
        <dbReference type="Rhea" id="RHEA:10596"/>
        <dbReference type="Rhea" id="RHEA-COMP:10136"/>
        <dbReference type="Rhea" id="RHEA-COMP:20101"/>
        <dbReference type="ChEBI" id="CHEBI:15378"/>
        <dbReference type="ChEBI" id="CHEBI:30616"/>
        <dbReference type="ChEBI" id="CHEBI:46858"/>
        <dbReference type="ChEBI" id="CHEBI:61978"/>
        <dbReference type="ChEBI" id="CHEBI:456216"/>
        <dbReference type="EC" id="2.7.10.2"/>
    </reaction>
</comment>
<comment type="similarity">
    <text evidence="2">Belongs to the CpsC/CapA family.</text>
</comment>
<comment type="subcellular location">
    <subcellularLocation>
        <location evidence="1">Cell inner membrane</location>
        <topology evidence="1">Multi-pass membrane protein</topology>
    </subcellularLocation>
</comment>
<dbReference type="InterPro" id="IPR003856">
    <property type="entry name" value="LPS_length_determ_N"/>
</dbReference>
<dbReference type="Proteomes" id="UP000178666">
    <property type="component" value="Chromosome"/>
</dbReference>
<keyword evidence="14 18" id="KW-0472">Membrane</keyword>
<evidence type="ECO:0000259" key="19">
    <source>
        <dbReference type="Pfam" id="PF02706"/>
    </source>
</evidence>
<dbReference type="InterPro" id="IPR050445">
    <property type="entry name" value="Bact_polysacc_biosynth/exp"/>
</dbReference>
<dbReference type="Pfam" id="PF13614">
    <property type="entry name" value="AAA_31"/>
    <property type="match status" value="1"/>
</dbReference>
<organism evidence="21 23">
    <name type="scientific">Acidipropionibacterium acidipropionici</name>
    <dbReference type="NCBI Taxonomy" id="1748"/>
    <lineage>
        <taxon>Bacteria</taxon>
        <taxon>Bacillati</taxon>
        <taxon>Actinomycetota</taxon>
        <taxon>Actinomycetes</taxon>
        <taxon>Propionibacteriales</taxon>
        <taxon>Propionibacteriaceae</taxon>
        <taxon>Acidipropionibacterium</taxon>
    </lineage>
</organism>
<dbReference type="InterPro" id="IPR005702">
    <property type="entry name" value="Wzc-like_C"/>
</dbReference>
<keyword evidence="7" id="KW-0997">Cell inner membrane</keyword>
<evidence type="ECO:0000256" key="3">
    <source>
        <dbReference type="ARBA" id="ARBA00007316"/>
    </source>
</evidence>
<evidence type="ECO:0000256" key="18">
    <source>
        <dbReference type="SAM" id="Phobius"/>
    </source>
</evidence>
<evidence type="ECO:0000313" key="24">
    <source>
        <dbReference type="Proteomes" id="UP000178666"/>
    </source>
</evidence>
<feature type="region of interest" description="Disordered" evidence="17">
    <location>
        <begin position="458"/>
        <end position="492"/>
    </location>
</feature>
<gene>
    <name evidence="22" type="ORF">A8L58_15185</name>
    <name evidence="21" type="ORF">AXH35_13730</name>
</gene>
<dbReference type="EC" id="2.7.10.2" evidence="5"/>
<reference evidence="22 24" key="1">
    <citation type="journal article" date="2016" name="Plant Dis.">
        <title>Improved production of propionic acid using genome shuffling.</title>
        <authorList>
            <person name="Luna-Flores C.H."/>
            <person name="Palfreyman R.W."/>
            <person name="Kromer J.O."/>
            <person name="Nielsen L.K."/>
            <person name="Marcellin E."/>
        </authorList>
    </citation>
    <scope>NUCLEOTIDE SEQUENCE [LARGE SCALE GENOMIC DNA]</scope>
    <source>
        <strain evidence="22 24">F3E8</strain>
    </source>
</reference>
<keyword evidence="10" id="KW-0547">Nucleotide-binding</keyword>
<dbReference type="GO" id="GO:0042802">
    <property type="term" value="F:identical protein binding"/>
    <property type="evidence" value="ECO:0007669"/>
    <property type="project" value="UniProtKB-ARBA"/>
</dbReference>
<evidence type="ECO:0000256" key="2">
    <source>
        <dbReference type="ARBA" id="ARBA00006683"/>
    </source>
</evidence>
<keyword evidence="12" id="KW-0067">ATP-binding</keyword>
<evidence type="ECO:0000256" key="12">
    <source>
        <dbReference type="ARBA" id="ARBA00022840"/>
    </source>
</evidence>
<dbReference type="CDD" id="cd05387">
    <property type="entry name" value="BY-kinase"/>
    <property type="match status" value="1"/>
</dbReference>
<accession>A0AAC9AP37</accession>
<evidence type="ECO:0000256" key="16">
    <source>
        <dbReference type="ARBA" id="ARBA00051245"/>
    </source>
</evidence>
<evidence type="ECO:0000256" key="4">
    <source>
        <dbReference type="ARBA" id="ARBA00008883"/>
    </source>
</evidence>
<comment type="similarity">
    <text evidence="4">Belongs to the etk/wzc family.</text>
</comment>
<dbReference type="EMBL" id="CP015970">
    <property type="protein sequence ID" value="AOZ47796.1"/>
    <property type="molecule type" value="Genomic_DNA"/>
</dbReference>
<reference evidence="21 23" key="2">
    <citation type="submission" date="2016-02" db="EMBL/GenBank/DDBJ databases">
        <title>Complete Genome Sequence of Propionibacterium acidipropionici ATCC 55737.</title>
        <authorList>
            <person name="Luna Flores C.H."/>
            <person name="Nielsen L.K."/>
            <person name="Marcellin E."/>
        </authorList>
    </citation>
    <scope>NUCLEOTIDE SEQUENCE [LARGE SCALE GENOMIC DNA]</scope>
    <source>
        <strain evidence="21 23">ATCC 55737</strain>
    </source>
</reference>
<evidence type="ECO:0000256" key="5">
    <source>
        <dbReference type="ARBA" id="ARBA00011903"/>
    </source>
</evidence>
<feature type="transmembrane region" description="Helical" evidence="18">
    <location>
        <begin position="20"/>
        <end position="42"/>
    </location>
</feature>
<dbReference type="GO" id="GO:0005886">
    <property type="term" value="C:plasma membrane"/>
    <property type="evidence" value="ECO:0007669"/>
    <property type="project" value="UniProtKB-SubCell"/>
</dbReference>
<dbReference type="PANTHER" id="PTHR32309">
    <property type="entry name" value="TYROSINE-PROTEIN KINASE"/>
    <property type="match status" value="1"/>
</dbReference>
<dbReference type="SUPFAM" id="SSF52540">
    <property type="entry name" value="P-loop containing nucleoside triphosphate hydrolases"/>
    <property type="match status" value="1"/>
</dbReference>
<keyword evidence="9 18" id="KW-0812">Transmembrane</keyword>
<dbReference type="InterPro" id="IPR027417">
    <property type="entry name" value="P-loop_NTPase"/>
</dbReference>
<evidence type="ECO:0000256" key="10">
    <source>
        <dbReference type="ARBA" id="ARBA00022741"/>
    </source>
</evidence>
<evidence type="ECO:0000256" key="7">
    <source>
        <dbReference type="ARBA" id="ARBA00022519"/>
    </source>
</evidence>
<evidence type="ECO:0000256" key="11">
    <source>
        <dbReference type="ARBA" id="ARBA00022777"/>
    </source>
</evidence>
<dbReference type="Pfam" id="PF02706">
    <property type="entry name" value="Wzz"/>
    <property type="match status" value="1"/>
</dbReference>
<dbReference type="NCBIfam" id="TIGR01007">
    <property type="entry name" value="eps_fam"/>
    <property type="match status" value="1"/>
</dbReference>
<dbReference type="Proteomes" id="UP000075221">
    <property type="component" value="Chromosome"/>
</dbReference>
<keyword evidence="8" id="KW-0808">Transferase</keyword>
<dbReference type="AlphaFoldDB" id="A0AAC9AP37"/>
<evidence type="ECO:0000256" key="14">
    <source>
        <dbReference type="ARBA" id="ARBA00023136"/>
    </source>
</evidence>
<feature type="transmembrane region" description="Helical" evidence="18">
    <location>
        <begin position="186"/>
        <end position="206"/>
    </location>
</feature>
<dbReference type="PANTHER" id="PTHR32309:SF31">
    <property type="entry name" value="CAPSULAR EXOPOLYSACCHARIDE FAMILY"/>
    <property type="match status" value="1"/>
</dbReference>
<keyword evidence="6" id="KW-1003">Cell membrane</keyword>
<evidence type="ECO:0000256" key="8">
    <source>
        <dbReference type="ARBA" id="ARBA00022679"/>
    </source>
</evidence>
<evidence type="ECO:0000256" key="9">
    <source>
        <dbReference type="ARBA" id="ARBA00022692"/>
    </source>
</evidence>
<evidence type="ECO:0000256" key="17">
    <source>
        <dbReference type="SAM" id="MobiDB-lite"/>
    </source>
</evidence>
<evidence type="ECO:0000256" key="15">
    <source>
        <dbReference type="ARBA" id="ARBA00023137"/>
    </source>
</evidence>
<keyword evidence="15" id="KW-0829">Tyrosine-protein kinase</keyword>
<sequence length="492" mass="51486">MTSEPSGWTLSRIWGALRKLWVVIVASMLIGGLVTFGVTSVMTPDYESTSTLAFSAGRGSTSKELADGSTYTQTQMPTFAQLASSSAVLQPVIDDLGLGMSVNALKKQMVVTIPQNALVLEIQVSWTSAQESATVANAVAQSLTTVVRQVSPKPSAGQQSAVNVTLVDKAVAPDHPTSPDKVKDPILGGLAGFVIGVLIVLLWSLLDTRIPTVGALRAMTGSPVLGSVSRTRSTARLWTVADPAGQTAEEFRRISSALTYATFGRQAHSIVVTSAGPGEGKSAVSANLALTLAGLGSKVLLIDADLRRPRVAANFELVDVVGLTTVLMGRTSLQQAIQQHPGSDLDVLTAGALPPNPAEFLTSERMHALLEETVAGYDFVIIDTPPVLSVADAGLLAPITDGALIVVDAKHTRQAALTSAMTGLEDAGGRITGMVLNRARIDRMGAARYGEYLAPASRHSRRTDAVAQDAAPASPDTPVQAARRGRRLSDRA</sequence>
<keyword evidence="11" id="KW-0418">Kinase</keyword>
<evidence type="ECO:0000256" key="1">
    <source>
        <dbReference type="ARBA" id="ARBA00004429"/>
    </source>
</evidence>
<evidence type="ECO:0000256" key="6">
    <source>
        <dbReference type="ARBA" id="ARBA00022475"/>
    </source>
</evidence>
<dbReference type="EMBL" id="CP014352">
    <property type="protein sequence ID" value="AMS06343.1"/>
    <property type="molecule type" value="Genomic_DNA"/>
</dbReference>
<evidence type="ECO:0000256" key="13">
    <source>
        <dbReference type="ARBA" id="ARBA00022989"/>
    </source>
</evidence>
<keyword evidence="13 18" id="KW-1133">Transmembrane helix</keyword>
<evidence type="ECO:0000313" key="22">
    <source>
        <dbReference type="EMBL" id="AOZ47796.1"/>
    </source>
</evidence>
<feature type="domain" description="AAA" evidence="20">
    <location>
        <begin position="270"/>
        <end position="411"/>
    </location>
</feature>
<evidence type="ECO:0000313" key="23">
    <source>
        <dbReference type="Proteomes" id="UP000075221"/>
    </source>
</evidence>
<dbReference type="InterPro" id="IPR025669">
    <property type="entry name" value="AAA_dom"/>
</dbReference>
<comment type="similarity">
    <text evidence="3">Belongs to the CpsD/CapB family.</text>
</comment>
<protein>
    <recommendedName>
        <fullName evidence="5">non-specific protein-tyrosine kinase</fullName>
        <ecNumber evidence="5">2.7.10.2</ecNumber>
    </recommendedName>
</protein>
<evidence type="ECO:0000259" key="20">
    <source>
        <dbReference type="Pfam" id="PF13614"/>
    </source>
</evidence>
<proteinExistence type="inferred from homology"/>
<keyword evidence="24" id="KW-1185">Reference proteome</keyword>
<dbReference type="GO" id="GO:0004715">
    <property type="term" value="F:non-membrane spanning protein tyrosine kinase activity"/>
    <property type="evidence" value="ECO:0007669"/>
    <property type="project" value="UniProtKB-EC"/>
</dbReference>